<evidence type="ECO:0000313" key="1">
    <source>
        <dbReference type="EMBL" id="WRT63730.1"/>
    </source>
</evidence>
<dbReference type="EMBL" id="CP141881">
    <property type="protein sequence ID" value="WRT63730.1"/>
    <property type="molecule type" value="Genomic_DNA"/>
</dbReference>
<dbReference type="RefSeq" id="XP_062788470.1">
    <property type="nucleotide sequence ID" value="XM_062932419.1"/>
</dbReference>
<dbReference type="GeneID" id="87952784"/>
<sequence length="218" mass="23687">MSTKILLPQASIHPASPLKPIPVLQEPVDLLKRSTIPFFARRPSRFIPSPSVSLLPSGINDDNANVDGDDNADVQGEVPLPRLSITTPQPLFLSQPHSHCRSYISHDPVPASDCGSFRSYGLSQDSALRDFFRGSIEVTPLPEMNADREGYFIGWDMGADADTDADASVKDEVECISEAEAGWSKSGVRGGSLLRVYTEFMEEGEARKEGPGWGSLTI</sequence>
<protein>
    <submittedName>
        <fullName evidence="1">Uncharacterized protein</fullName>
    </submittedName>
</protein>
<reference evidence="1 2" key="1">
    <citation type="submission" date="2024-01" db="EMBL/GenBank/DDBJ databases">
        <title>Comparative genomics of Cryptococcus and Kwoniella reveals pathogenesis evolution and contrasting modes of karyotype evolution via chromosome fusion or intercentromeric recombination.</title>
        <authorList>
            <person name="Coelho M.A."/>
            <person name="David-Palma M."/>
            <person name="Shea T."/>
            <person name="Bowers K."/>
            <person name="McGinley-Smith S."/>
            <person name="Mohammad A.W."/>
            <person name="Gnirke A."/>
            <person name="Yurkov A.M."/>
            <person name="Nowrousian M."/>
            <person name="Sun S."/>
            <person name="Cuomo C.A."/>
            <person name="Heitman J."/>
        </authorList>
    </citation>
    <scope>NUCLEOTIDE SEQUENCE [LARGE SCALE GENOMIC DNA]</scope>
    <source>
        <strain evidence="1">CBS 11374</strain>
    </source>
</reference>
<accession>A0ABZ1CPR0</accession>
<keyword evidence="2" id="KW-1185">Reference proteome</keyword>
<name>A0ABZ1CPR0_9TREE</name>
<gene>
    <name evidence="1" type="ORF">IL334_000653</name>
</gene>
<dbReference type="Proteomes" id="UP001329825">
    <property type="component" value="Chromosome 1"/>
</dbReference>
<organism evidence="1 2">
    <name type="scientific">Kwoniella shivajii</name>
    <dbReference type="NCBI Taxonomy" id="564305"/>
    <lineage>
        <taxon>Eukaryota</taxon>
        <taxon>Fungi</taxon>
        <taxon>Dikarya</taxon>
        <taxon>Basidiomycota</taxon>
        <taxon>Agaricomycotina</taxon>
        <taxon>Tremellomycetes</taxon>
        <taxon>Tremellales</taxon>
        <taxon>Cryptococcaceae</taxon>
        <taxon>Kwoniella</taxon>
    </lineage>
</organism>
<evidence type="ECO:0000313" key="2">
    <source>
        <dbReference type="Proteomes" id="UP001329825"/>
    </source>
</evidence>
<proteinExistence type="predicted"/>